<gene>
    <name evidence="3" type="ORF">BFP76_09825</name>
</gene>
<evidence type="ECO:0000313" key="3">
    <source>
        <dbReference type="EMBL" id="PIB22905.1"/>
    </source>
</evidence>
<comment type="caution">
    <text evidence="3">The sequence shown here is derived from an EMBL/GenBank/DDBJ whole genome shotgun (WGS) entry which is preliminary data.</text>
</comment>
<organism evidence="3 4">
    <name type="scientific">Paramylibacter kogurei</name>
    <dbReference type="NCBI Taxonomy" id="1889778"/>
    <lineage>
        <taxon>Bacteria</taxon>
        <taxon>Pseudomonadati</taxon>
        <taxon>Pseudomonadota</taxon>
        <taxon>Alphaproteobacteria</taxon>
        <taxon>Rhodobacterales</taxon>
        <taxon>Paracoccaceae</taxon>
        <taxon>Paramylibacter</taxon>
    </lineage>
</organism>
<keyword evidence="3" id="KW-0378">Hydrolase</keyword>
<dbReference type="InterPro" id="IPR011765">
    <property type="entry name" value="Pept_M16_N"/>
</dbReference>
<reference evidence="3 4" key="1">
    <citation type="submission" date="2016-08" db="EMBL/GenBank/DDBJ databases">
        <title>Draft genome of Amylibacter sp. strain 4G11.</title>
        <authorList>
            <person name="Wong S.-K."/>
            <person name="Hamasaki K."/>
            <person name="Yoshizawa S."/>
        </authorList>
    </citation>
    <scope>NUCLEOTIDE SEQUENCE [LARGE SCALE GENOMIC DNA]</scope>
    <source>
        <strain evidence="3 4">4G11</strain>
    </source>
</reference>
<accession>A0A2G5K0F6</accession>
<dbReference type="GO" id="GO:0046872">
    <property type="term" value="F:metal ion binding"/>
    <property type="evidence" value="ECO:0007669"/>
    <property type="project" value="InterPro"/>
</dbReference>
<dbReference type="PANTHER" id="PTHR11851">
    <property type="entry name" value="METALLOPROTEASE"/>
    <property type="match status" value="1"/>
</dbReference>
<dbReference type="GO" id="GO:0006508">
    <property type="term" value="P:proteolysis"/>
    <property type="evidence" value="ECO:0007669"/>
    <property type="project" value="UniProtKB-KW"/>
</dbReference>
<proteinExistence type="predicted"/>
<dbReference type="InterPro" id="IPR007863">
    <property type="entry name" value="Peptidase_M16_C"/>
</dbReference>
<dbReference type="InterPro" id="IPR050361">
    <property type="entry name" value="MPP/UQCRC_Complex"/>
</dbReference>
<dbReference type="PANTHER" id="PTHR11851:SF224">
    <property type="entry name" value="PROCESSING PROTEASE"/>
    <property type="match status" value="1"/>
</dbReference>
<feature type="domain" description="Peptidase M16 N-terminal" evidence="1">
    <location>
        <begin position="44"/>
        <end position="175"/>
    </location>
</feature>
<evidence type="ECO:0000259" key="2">
    <source>
        <dbReference type="Pfam" id="PF05193"/>
    </source>
</evidence>
<dbReference type="EMBL" id="MDGM01000015">
    <property type="protein sequence ID" value="PIB22905.1"/>
    <property type="molecule type" value="Genomic_DNA"/>
</dbReference>
<protein>
    <submittedName>
        <fullName evidence="3">Zinc protease</fullName>
    </submittedName>
</protein>
<feature type="domain" description="Peptidase M16 C-terminal" evidence="2">
    <location>
        <begin position="186"/>
        <end position="361"/>
    </location>
</feature>
<dbReference type="GO" id="GO:0008233">
    <property type="term" value="F:peptidase activity"/>
    <property type="evidence" value="ECO:0007669"/>
    <property type="project" value="UniProtKB-KW"/>
</dbReference>
<dbReference type="Pfam" id="PF00675">
    <property type="entry name" value="Peptidase_M16"/>
    <property type="match status" value="1"/>
</dbReference>
<keyword evidence="3" id="KW-0645">Protease</keyword>
<dbReference type="SUPFAM" id="SSF63411">
    <property type="entry name" value="LuxS/MPP-like metallohydrolase"/>
    <property type="match status" value="2"/>
</dbReference>
<dbReference type="AlphaFoldDB" id="A0A2G5K0F6"/>
<dbReference type="Proteomes" id="UP000231516">
    <property type="component" value="Unassembled WGS sequence"/>
</dbReference>
<dbReference type="Gene3D" id="3.30.830.10">
    <property type="entry name" value="Metalloenzyme, LuxS/M16 peptidase-like"/>
    <property type="match status" value="2"/>
</dbReference>
<keyword evidence="4" id="KW-1185">Reference proteome</keyword>
<dbReference type="InterPro" id="IPR011249">
    <property type="entry name" value="Metalloenz_LuxS/M16"/>
</dbReference>
<evidence type="ECO:0000313" key="4">
    <source>
        <dbReference type="Proteomes" id="UP000231516"/>
    </source>
</evidence>
<dbReference type="Pfam" id="PF05193">
    <property type="entry name" value="Peptidase_M16_C"/>
    <property type="match status" value="1"/>
</dbReference>
<dbReference type="OrthoDB" id="9811314at2"/>
<sequence length="436" mass="46578">MRIFLSLIIFVVTAFPSFAEVKIQEVTSPNGIKAWLVSEPSIPIIAFDIAFRGGASLDSDDKSGATYLMAATLEEGTGDMDAAAFLRASESLAARFGFSASRDSVSITAEVLKSNATEALDLLKQAITKPAFNEVAVDRVKMQILSSLASDETDPDAIAAKAMRELSFPNHPYARAKEGTIETVQSLTPDDVNVAHQNAMALDRIFIGVVGDVTADELGPMLDTLLGDLPATGAPMPTKTPFGATGGTTVVEFETPQAQALWAQAGLDRHDPDFFAAYVMNRILGGGGFTSRLTEEVREKRGLTYGVYSFIASGDFGDYIGGSVASANGRIKEALDVIRAEWVRMADGGVTADELDAAKTYLTGAYPLRFDGNSQIAGILAGMQSQELPIEYINTRNDQVNAVTIEDVSRVAKRLLKPDELRFVVVGKPEGVSSTD</sequence>
<name>A0A2G5K0F6_9RHOB</name>
<evidence type="ECO:0000259" key="1">
    <source>
        <dbReference type="Pfam" id="PF00675"/>
    </source>
</evidence>